<proteinExistence type="inferred from homology"/>
<dbReference type="CDD" id="cd00310">
    <property type="entry name" value="ATP-synt_Fo_a_6"/>
    <property type="match status" value="1"/>
</dbReference>
<dbReference type="NCBIfam" id="TIGR01131">
    <property type="entry name" value="ATP_synt_6_or_A"/>
    <property type="match status" value="1"/>
</dbReference>
<dbReference type="AlphaFoldDB" id="A0A146I676"/>
<evidence type="ECO:0000256" key="10">
    <source>
        <dbReference type="ARBA" id="ARBA00023310"/>
    </source>
</evidence>
<evidence type="ECO:0000256" key="4">
    <source>
        <dbReference type="ARBA" id="ARBA00022547"/>
    </source>
</evidence>
<dbReference type="FunFam" id="1.20.120.220:FF:000003">
    <property type="entry name" value="ATP synthase subunit a"/>
    <property type="match status" value="1"/>
</dbReference>
<accession>A0A146I676</accession>
<keyword evidence="3" id="KW-0813">Transport</keyword>
<feature type="transmembrane region" description="Helical" evidence="12">
    <location>
        <begin position="146"/>
        <end position="170"/>
    </location>
</feature>
<dbReference type="GO" id="GO:0045259">
    <property type="term" value="C:proton-transporting ATP synthase complex"/>
    <property type="evidence" value="ECO:0007669"/>
    <property type="project" value="UniProtKB-KW"/>
</dbReference>
<dbReference type="Gene3D" id="1.20.120.220">
    <property type="entry name" value="ATP synthase, F0 complex, subunit A"/>
    <property type="match status" value="1"/>
</dbReference>
<keyword evidence="10" id="KW-0066">ATP synthesis</keyword>
<keyword evidence="13" id="KW-0496">Mitochondrion</keyword>
<evidence type="ECO:0000256" key="1">
    <source>
        <dbReference type="ARBA" id="ARBA00004448"/>
    </source>
</evidence>
<geneLocation type="mitochondrion" evidence="13"/>
<evidence type="ECO:0000256" key="2">
    <source>
        <dbReference type="ARBA" id="ARBA00006810"/>
    </source>
</evidence>
<dbReference type="NCBIfam" id="NF004482">
    <property type="entry name" value="PRK05815.2-4"/>
    <property type="match status" value="1"/>
</dbReference>
<dbReference type="SUPFAM" id="SSF81336">
    <property type="entry name" value="F1F0 ATP synthase subunit A"/>
    <property type="match status" value="1"/>
</dbReference>
<evidence type="ECO:0000256" key="9">
    <source>
        <dbReference type="ARBA" id="ARBA00023136"/>
    </source>
</evidence>
<dbReference type="InterPro" id="IPR023011">
    <property type="entry name" value="ATP_synth_F0_asu_AS"/>
</dbReference>
<keyword evidence="9 12" id="KW-0472">Membrane</keyword>
<dbReference type="InterPro" id="IPR035908">
    <property type="entry name" value="F0_ATP_A_sf"/>
</dbReference>
<comment type="similarity">
    <text evidence="2">Belongs to the ATPase A chain family.</text>
</comment>
<evidence type="ECO:0000256" key="7">
    <source>
        <dbReference type="ARBA" id="ARBA00022989"/>
    </source>
</evidence>
<organism evidence="13">
    <name type="scientific">Diphylleia rotans</name>
    <dbReference type="NCBI Taxonomy" id="190327"/>
    <lineage>
        <taxon>Eukaryota</taxon>
        <taxon>CRuMs</taxon>
        <taxon>Collodictyonidae</taxon>
        <taxon>Diphylleia</taxon>
    </lineage>
</organism>
<dbReference type="InterPro" id="IPR045083">
    <property type="entry name" value="ATP_synth_F0_asu_bact/mt"/>
</dbReference>
<reference evidence="13" key="1">
    <citation type="submission" date="2015-10" db="EMBL/GenBank/DDBJ databases">
        <title>The mitochondrial genome of Diphylleia rotans.</title>
        <authorList>
            <person name="Kamikawa R."/>
            <person name="Roger A.J."/>
        </authorList>
    </citation>
    <scope>NUCLEOTIDE SEQUENCE</scope>
    <source>
        <strain evidence="13">NIES-3764</strain>
    </source>
</reference>
<evidence type="ECO:0000313" key="13">
    <source>
        <dbReference type="EMBL" id="BAU71431.1"/>
    </source>
</evidence>
<keyword evidence="4" id="KW-0138">CF(0)</keyword>
<evidence type="ECO:0000256" key="11">
    <source>
        <dbReference type="RuleBase" id="RU004450"/>
    </source>
</evidence>
<feature type="transmembrane region" description="Helical" evidence="12">
    <location>
        <begin position="78"/>
        <end position="95"/>
    </location>
</feature>
<keyword evidence="6" id="KW-0375">Hydrogen ion transport</keyword>
<gene>
    <name evidence="13" type="primary">atp6</name>
</gene>
<comment type="subcellular location">
    <subcellularLocation>
        <location evidence="1 11">Mitochondrion inner membrane</location>
        <topology evidence="1 11">Multi-pass membrane protein</topology>
    </subcellularLocation>
</comment>
<feature type="transmembrane region" description="Helical" evidence="12">
    <location>
        <begin position="217"/>
        <end position="236"/>
    </location>
</feature>
<dbReference type="PANTHER" id="PTHR11410:SF0">
    <property type="entry name" value="ATP SYNTHASE SUBUNIT A"/>
    <property type="match status" value="1"/>
</dbReference>
<dbReference type="GeneID" id="27217952"/>
<dbReference type="GO" id="GO:0005743">
    <property type="term" value="C:mitochondrial inner membrane"/>
    <property type="evidence" value="ECO:0007669"/>
    <property type="project" value="UniProtKB-SubCell"/>
</dbReference>
<dbReference type="HAMAP" id="MF_01393">
    <property type="entry name" value="ATP_synth_a_bact"/>
    <property type="match status" value="1"/>
</dbReference>
<name>A0A146I676_9EUKA</name>
<dbReference type="PROSITE" id="PS00449">
    <property type="entry name" value="ATPASE_A"/>
    <property type="match status" value="1"/>
</dbReference>
<dbReference type="PRINTS" id="PR00123">
    <property type="entry name" value="ATPASEA"/>
</dbReference>
<keyword evidence="5 12" id="KW-0812">Transmembrane</keyword>
<evidence type="ECO:0000256" key="12">
    <source>
        <dbReference type="SAM" id="Phobius"/>
    </source>
</evidence>
<evidence type="ECO:0000256" key="3">
    <source>
        <dbReference type="ARBA" id="ARBA00022448"/>
    </source>
</evidence>
<sequence length="242" mass="27205">MTYISPLEQFEIYYIFGPITNSGLFILLAFTLIYHFLYFGTKKGTIIPNRWQSVVELLYLALLNLIKENIGAKGIKYFPFIFIIFIFILFTNLLGMIPYSFTVTSHIIVTFTLSLSIFIGVTLIGFNIHGLHFFSFFVPQGAPKPLLPLLVVIELISYTARAFSLAIRLFANMMSGHTLLKIIASFGWTLMTMGGFALPLLSIIPIALILAITGLEIGIAFLQAYVFTILTCIYLNDAIHLH</sequence>
<keyword evidence="7 12" id="KW-1133">Transmembrane helix</keyword>
<dbReference type="PANTHER" id="PTHR11410">
    <property type="entry name" value="ATP SYNTHASE SUBUNIT A"/>
    <property type="match status" value="1"/>
</dbReference>
<dbReference type="EMBL" id="AP015014">
    <property type="protein sequence ID" value="BAU71431.1"/>
    <property type="molecule type" value="Genomic_DNA"/>
</dbReference>
<feature type="transmembrane region" description="Helical" evidence="12">
    <location>
        <begin position="182"/>
        <end position="211"/>
    </location>
</feature>
<dbReference type="Pfam" id="PF00119">
    <property type="entry name" value="ATP-synt_A"/>
    <property type="match status" value="1"/>
</dbReference>
<evidence type="ECO:0000256" key="5">
    <source>
        <dbReference type="ARBA" id="ARBA00022692"/>
    </source>
</evidence>
<protein>
    <recommendedName>
        <fullName evidence="11">ATP synthase subunit a</fullName>
    </recommendedName>
</protein>
<dbReference type="RefSeq" id="YP_009245580.1">
    <property type="nucleotide sequence ID" value="NC_029886.1"/>
</dbReference>
<evidence type="ECO:0000256" key="6">
    <source>
        <dbReference type="ARBA" id="ARBA00022781"/>
    </source>
</evidence>
<feature type="transmembrane region" description="Helical" evidence="12">
    <location>
        <begin position="12"/>
        <end position="37"/>
    </location>
</feature>
<dbReference type="InterPro" id="IPR000568">
    <property type="entry name" value="ATP_synth_F0_asu"/>
</dbReference>
<evidence type="ECO:0000256" key="8">
    <source>
        <dbReference type="ARBA" id="ARBA00023065"/>
    </source>
</evidence>
<keyword evidence="8" id="KW-0406">Ion transport</keyword>
<dbReference type="GO" id="GO:0046933">
    <property type="term" value="F:proton-transporting ATP synthase activity, rotational mechanism"/>
    <property type="evidence" value="ECO:0007669"/>
    <property type="project" value="TreeGrafter"/>
</dbReference>
<feature type="transmembrane region" description="Helical" evidence="12">
    <location>
        <begin position="107"/>
        <end position="126"/>
    </location>
</feature>